<protein>
    <recommendedName>
        <fullName evidence="19">Bifunctional NAD(P)H-hydrate repair enzyme</fullName>
    </recommendedName>
    <alternativeName>
        <fullName evidence="19">Nicotinamide nucleotide repair protein</fullName>
    </alternativeName>
    <domain>
        <recommendedName>
            <fullName evidence="19">ADP-dependent (S)-NAD(P)H-hydrate dehydratase</fullName>
            <ecNumber evidence="19">4.2.1.136</ecNumber>
        </recommendedName>
        <alternativeName>
            <fullName evidence="19">ADP-dependent NAD(P)HX dehydratase</fullName>
        </alternativeName>
    </domain>
    <domain>
        <recommendedName>
            <fullName evidence="19">NAD(P)H-hydrate epimerase</fullName>
            <ecNumber evidence="19">5.1.99.6</ecNumber>
        </recommendedName>
    </domain>
</protein>
<evidence type="ECO:0000313" key="23">
    <source>
        <dbReference type="Proteomes" id="UP000250369"/>
    </source>
</evidence>
<comment type="function">
    <text evidence="17">Catalyzes the dehydration of the S-form of NAD(P)HX at the expense of ADP, which is converted to AMP. Together with NAD(P)HX epimerase, which catalyzes the epimerization of the S- and R-forms, the enzyme allows the repair of both epimers of NAD(P)HX, a damaged form of NAD(P)H that is a result of enzymatic or heat-dependent hydration.</text>
</comment>
<dbReference type="HAMAP" id="MF_01966">
    <property type="entry name" value="NADHX_epimerase"/>
    <property type="match status" value="1"/>
</dbReference>
<comment type="function">
    <text evidence="18">Catalyzes the epimerization of the S- and R-forms of NAD(P)HX, a damaged form of NAD(P)H that is a result of enzymatic or heat-dependent hydration. This is a prerequisite for the S-specific NAD(P)H-hydrate dehydratase to allow the repair of both epimers of NAD(P)HX.</text>
</comment>
<proteinExistence type="inferred from homology"/>
<evidence type="ECO:0000256" key="3">
    <source>
        <dbReference type="ARBA" id="ARBA00006001"/>
    </source>
</evidence>
<evidence type="ECO:0000256" key="18">
    <source>
        <dbReference type="HAMAP-Rule" id="MF_01966"/>
    </source>
</evidence>
<keyword evidence="12 17" id="KW-0456">Lyase</keyword>
<dbReference type="PANTHER" id="PTHR12592:SF0">
    <property type="entry name" value="ATP-DEPENDENT (S)-NAD(P)H-HYDRATE DEHYDRATASE"/>
    <property type="match status" value="1"/>
</dbReference>
<feature type="binding site" evidence="18">
    <location>
        <position position="64"/>
    </location>
    <ligand>
        <name>K(+)</name>
        <dbReference type="ChEBI" id="CHEBI:29103"/>
    </ligand>
</feature>
<dbReference type="GO" id="GO:0110051">
    <property type="term" value="P:metabolite repair"/>
    <property type="evidence" value="ECO:0007669"/>
    <property type="project" value="TreeGrafter"/>
</dbReference>
<dbReference type="Pfam" id="PF01256">
    <property type="entry name" value="Carb_kinase"/>
    <property type="match status" value="1"/>
</dbReference>
<evidence type="ECO:0000256" key="6">
    <source>
        <dbReference type="ARBA" id="ARBA00022741"/>
    </source>
</evidence>
<evidence type="ECO:0000256" key="9">
    <source>
        <dbReference type="ARBA" id="ARBA00022958"/>
    </source>
</evidence>
<comment type="similarity">
    <text evidence="3 19">In the N-terminal section; belongs to the NnrE/AIBP family.</text>
</comment>
<evidence type="ECO:0000256" key="5">
    <source>
        <dbReference type="ARBA" id="ARBA00022723"/>
    </source>
</evidence>
<dbReference type="Gene3D" id="3.40.50.10260">
    <property type="entry name" value="YjeF N-terminal domain"/>
    <property type="match status" value="1"/>
</dbReference>
<dbReference type="Pfam" id="PF03853">
    <property type="entry name" value="YjeF_N"/>
    <property type="match status" value="1"/>
</dbReference>
<keyword evidence="10 17" id="KW-0520">NAD</keyword>
<feature type="binding site" evidence="18">
    <location>
        <position position="165"/>
    </location>
    <ligand>
        <name>K(+)</name>
        <dbReference type="ChEBI" id="CHEBI:29103"/>
    </ligand>
</feature>
<comment type="catalytic activity">
    <reaction evidence="16 17 19">
        <text>(6S)-NADPHX + ADP = AMP + phosphate + NADPH + H(+)</text>
        <dbReference type="Rhea" id="RHEA:32235"/>
        <dbReference type="ChEBI" id="CHEBI:15378"/>
        <dbReference type="ChEBI" id="CHEBI:43474"/>
        <dbReference type="ChEBI" id="CHEBI:57783"/>
        <dbReference type="ChEBI" id="CHEBI:64076"/>
        <dbReference type="ChEBI" id="CHEBI:456215"/>
        <dbReference type="ChEBI" id="CHEBI:456216"/>
        <dbReference type="EC" id="4.2.1.136"/>
    </reaction>
</comment>
<feature type="binding site" evidence="18">
    <location>
        <position position="162"/>
    </location>
    <ligand>
        <name>(6S)-NADPHX</name>
        <dbReference type="ChEBI" id="CHEBI:64076"/>
    </ligand>
</feature>
<feature type="binding site" evidence="17">
    <location>
        <position position="269"/>
    </location>
    <ligand>
        <name>(6S)-NADPHX</name>
        <dbReference type="ChEBI" id="CHEBI:64076"/>
    </ligand>
</feature>
<dbReference type="PROSITE" id="PS01050">
    <property type="entry name" value="YJEF_C_2"/>
    <property type="match status" value="1"/>
</dbReference>
<dbReference type="InterPro" id="IPR036652">
    <property type="entry name" value="YjeF_N_dom_sf"/>
</dbReference>
<reference evidence="22 23" key="1">
    <citation type="journal article" date="2009" name="Int. J. Syst. Evol. Microbiol.">
        <title>Paenibacillus contaminans sp. nov., isolated from a contaminated laboratory plate.</title>
        <authorList>
            <person name="Chou J.H."/>
            <person name="Lee J.H."/>
            <person name="Lin M.C."/>
            <person name="Chang P.S."/>
            <person name="Arun A.B."/>
            <person name="Young C.C."/>
            <person name="Chen W.M."/>
        </authorList>
    </citation>
    <scope>NUCLEOTIDE SEQUENCE [LARGE SCALE GENOMIC DNA]</scope>
    <source>
        <strain evidence="22 23">CKOBP-6</strain>
    </source>
</reference>
<dbReference type="AlphaFoldDB" id="A0A329MAB4"/>
<dbReference type="HAMAP" id="MF_01965">
    <property type="entry name" value="NADHX_dehydratase"/>
    <property type="match status" value="1"/>
</dbReference>
<dbReference type="GO" id="GO:0005524">
    <property type="term" value="F:ATP binding"/>
    <property type="evidence" value="ECO:0007669"/>
    <property type="project" value="UniProtKB-UniRule"/>
</dbReference>
<feature type="binding site" evidence="17">
    <location>
        <position position="340"/>
    </location>
    <ligand>
        <name>(6S)-NADPHX</name>
        <dbReference type="ChEBI" id="CHEBI:64076"/>
    </ligand>
</feature>
<dbReference type="NCBIfam" id="TIGR00197">
    <property type="entry name" value="yjeF_nterm"/>
    <property type="match status" value="1"/>
</dbReference>
<comment type="cofactor">
    <cofactor evidence="17">
        <name>Mg(2+)</name>
        <dbReference type="ChEBI" id="CHEBI:18420"/>
    </cofactor>
</comment>
<keyword evidence="8 17" id="KW-0521">NADP</keyword>
<organism evidence="22 23">
    <name type="scientific">Paenibacillus contaminans</name>
    <dbReference type="NCBI Taxonomy" id="450362"/>
    <lineage>
        <taxon>Bacteria</taxon>
        <taxon>Bacillati</taxon>
        <taxon>Bacillota</taxon>
        <taxon>Bacilli</taxon>
        <taxon>Bacillales</taxon>
        <taxon>Paenibacillaceae</taxon>
        <taxon>Paenibacillus</taxon>
    </lineage>
</organism>
<evidence type="ECO:0000256" key="7">
    <source>
        <dbReference type="ARBA" id="ARBA00022840"/>
    </source>
</evidence>
<evidence type="ECO:0000259" key="21">
    <source>
        <dbReference type="PROSITE" id="PS51385"/>
    </source>
</evidence>
<dbReference type="EC" id="4.2.1.136" evidence="19"/>
<evidence type="ECO:0000256" key="10">
    <source>
        <dbReference type="ARBA" id="ARBA00023027"/>
    </source>
</evidence>
<evidence type="ECO:0000256" key="2">
    <source>
        <dbReference type="ARBA" id="ARBA00000909"/>
    </source>
</evidence>
<gene>
    <name evidence="17" type="primary">nnrD</name>
    <name evidence="18" type="synonym">nnrE</name>
    <name evidence="22" type="ORF">DQG23_28415</name>
</gene>
<dbReference type="Gene3D" id="3.40.1190.20">
    <property type="match status" value="1"/>
</dbReference>
<dbReference type="GO" id="GO:0046496">
    <property type="term" value="P:nicotinamide nucleotide metabolic process"/>
    <property type="evidence" value="ECO:0007669"/>
    <property type="project" value="UniProtKB-UniRule"/>
</dbReference>
<dbReference type="InterPro" id="IPR000631">
    <property type="entry name" value="CARKD"/>
</dbReference>
<evidence type="ECO:0000256" key="19">
    <source>
        <dbReference type="PIRNR" id="PIRNR017184"/>
    </source>
</evidence>
<dbReference type="EC" id="5.1.99.6" evidence="19"/>
<evidence type="ECO:0000256" key="16">
    <source>
        <dbReference type="ARBA" id="ARBA00049209"/>
    </source>
</evidence>
<comment type="catalytic activity">
    <reaction evidence="2 18 19">
        <text>(6R)-NADPHX = (6S)-NADPHX</text>
        <dbReference type="Rhea" id="RHEA:32227"/>
        <dbReference type="ChEBI" id="CHEBI:64076"/>
        <dbReference type="ChEBI" id="CHEBI:64077"/>
        <dbReference type="EC" id="5.1.99.6"/>
    </reaction>
</comment>
<dbReference type="InterPro" id="IPR004443">
    <property type="entry name" value="YjeF_N_dom"/>
</dbReference>
<keyword evidence="5 18" id="KW-0479">Metal-binding</keyword>
<evidence type="ECO:0000256" key="11">
    <source>
        <dbReference type="ARBA" id="ARBA00023235"/>
    </source>
</evidence>
<feature type="binding site" evidence="18">
    <location>
        <position position="144"/>
    </location>
    <ligand>
        <name>(6S)-NADPHX</name>
        <dbReference type="ChEBI" id="CHEBI:64076"/>
    </ligand>
</feature>
<comment type="similarity">
    <text evidence="17">Belongs to the NnrD/CARKD family.</text>
</comment>
<dbReference type="SUPFAM" id="SSF64153">
    <property type="entry name" value="YjeF N-terminal domain-like"/>
    <property type="match status" value="1"/>
</dbReference>
<dbReference type="PIRSF" id="PIRSF017184">
    <property type="entry name" value="Nnr"/>
    <property type="match status" value="1"/>
</dbReference>
<keyword evidence="7 17" id="KW-0067">ATP-binding</keyword>
<evidence type="ECO:0000256" key="1">
    <source>
        <dbReference type="ARBA" id="ARBA00000013"/>
    </source>
</evidence>
<dbReference type="EMBL" id="QMFB01000020">
    <property type="protein sequence ID" value="RAV16760.1"/>
    <property type="molecule type" value="Genomic_DNA"/>
</dbReference>
<dbReference type="GO" id="GO:0052855">
    <property type="term" value="F:ADP-dependent NAD(P)H-hydrate dehydratase activity"/>
    <property type="evidence" value="ECO:0007669"/>
    <property type="project" value="UniProtKB-UniRule"/>
</dbReference>
<dbReference type="RefSeq" id="WP_113034421.1">
    <property type="nucleotide sequence ID" value="NZ_QMFB01000020.1"/>
</dbReference>
<keyword evidence="23" id="KW-1185">Reference proteome</keyword>
<feature type="domain" description="YjeF N-terminal" evidence="21">
    <location>
        <begin position="9"/>
        <end position="219"/>
    </location>
</feature>
<keyword evidence="9 18" id="KW-0630">Potassium</keyword>
<comment type="catalytic activity">
    <reaction evidence="1 18 19">
        <text>(6R)-NADHX = (6S)-NADHX</text>
        <dbReference type="Rhea" id="RHEA:32215"/>
        <dbReference type="ChEBI" id="CHEBI:64074"/>
        <dbReference type="ChEBI" id="CHEBI:64075"/>
        <dbReference type="EC" id="5.1.99.6"/>
    </reaction>
</comment>
<comment type="catalytic activity">
    <reaction evidence="15 17 19">
        <text>(6S)-NADHX + ADP = AMP + phosphate + NADH + H(+)</text>
        <dbReference type="Rhea" id="RHEA:32223"/>
        <dbReference type="ChEBI" id="CHEBI:15378"/>
        <dbReference type="ChEBI" id="CHEBI:43474"/>
        <dbReference type="ChEBI" id="CHEBI:57945"/>
        <dbReference type="ChEBI" id="CHEBI:64074"/>
        <dbReference type="ChEBI" id="CHEBI:456215"/>
        <dbReference type="ChEBI" id="CHEBI:456216"/>
        <dbReference type="EC" id="4.2.1.136"/>
    </reaction>
</comment>
<comment type="similarity">
    <text evidence="4 19">In the C-terminal section; belongs to the NnrD/CARKD family.</text>
</comment>
<dbReference type="GO" id="GO:0052856">
    <property type="term" value="F:NAD(P)HX epimerase activity"/>
    <property type="evidence" value="ECO:0007669"/>
    <property type="project" value="UniProtKB-UniRule"/>
</dbReference>
<feature type="binding site" evidence="17">
    <location>
        <position position="459"/>
    </location>
    <ligand>
        <name>AMP</name>
        <dbReference type="ChEBI" id="CHEBI:456215"/>
    </ligand>
</feature>
<comment type="cofactor">
    <cofactor evidence="18 19">
        <name>K(+)</name>
        <dbReference type="ChEBI" id="CHEBI:29103"/>
    </cofactor>
    <text evidence="18 19">Binds 1 potassium ion per subunit.</text>
</comment>
<dbReference type="InterPro" id="IPR029056">
    <property type="entry name" value="Ribokinase-like"/>
</dbReference>
<keyword evidence="6 17" id="KW-0547">Nucleotide-binding</keyword>
<keyword evidence="13" id="KW-0511">Multifunctional enzyme</keyword>
<feature type="binding site" evidence="17">
    <location>
        <position position="393"/>
    </location>
    <ligand>
        <name>(6S)-NADPHX</name>
        <dbReference type="ChEBI" id="CHEBI:64076"/>
    </ligand>
</feature>
<evidence type="ECO:0000256" key="8">
    <source>
        <dbReference type="ARBA" id="ARBA00022857"/>
    </source>
</evidence>
<feature type="binding site" evidence="18">
    <location>
        <begin position="63"/>
        <end position="67"/>
    </location>
    <ligand>
        <name>(6S)-NADPHX</name>
        <dbReference type="ChEBI" id="CHEBI:64076"/>
    </ligand>
</feature>
<dbReference type="PROSITE" id="PS51383">
    <property type="entry name" value="YJEF_C_3"/>
    <property type="match status" value="1"/>
</dbReference>
<evidence type="ECO:0000256" key="12">
    <source>
        <dbReference type="ARBA" id="ARBA00023239"/>
    </source>
</evidence>
<keyword evidence="11 18" id="KW-0413">Isomerase</keyword>
<evidence type="ECO:0000256" key="4">
    <source>
        <dbReference type="ARBA" id="ARBA00009524"/>
    </source>
</evidence>
<evidence type="ECO:0000256" key="14">
    <source>
        <dbReference type="ARBA" id="ARBA00025153"/>
    </source>
</evidence>
<dbReference type="InterPro" id="IPR030677">
    <property type="entry name" value="Nnr"/>
</dbReference>
<sequence length="513" mass="53461">MYIVTAEEMRRLDNHTIETIGIPQAALMENAGREIARQIATWIAEAGRKSAAERWLVLAGKGNNGGDGFVAARHLSEAGIAVEVALAEPPERMSPEAAQQHDIAVRFGLQLIHCWEQKIAWGRYTGVVDALLGTGTRGAPREPYAALIREANASALPIVAADIPSGLDAATGETHEPCIRAERTVALAFLKRGLVQYPGAETAGHVVVRPIGIPAGLAASLGVRTMILDEAALNGPLGIDVSRERRADTHKGSYGHTLIAAGTKRMSGAGLLCAKAALRAGCGLATWAVPASLATHLLGRVPEAMLAGLADAGHGDWTHVNAEAILALAEDCDALALGPGMGRYEGDSQWLRGLWEGAGCPLVLDADALNMLAEAPDFADWQPRRAATVLTPHPGEMARLAGVSTREVQRDRIGLARRYAEQHGVTLVLKGARTVVATPDGAVYVNVNGNAGMATAGAGDVLAGIIASLLSQGFDAAQAACLGVYMHGAAGDRAALKRTSPASLLAGDLLEEL</sequence>
<dbReference type="InterPro" id="IPR017953">
    <property type="entry name" value="Carbohydrate_kinase_pred_CS"/>
</dbReference>
<feature type="binding site" evidence="17">
    <location>
        <position position="460"/>
    </location>
    <ligand>
        <name>(6S)-NADPHX</name>
        <dbReference type="ChEBI" id="CHEBI:64076"/>
    </ligand>
</feature>
<comment type="similarity">
    <text evidence="18">Belongs to the NnrE/AIBP family.</text>
</comment>
<evidence type="ECO:0000256" key="17">
    <source>
        <dbReference type="HAMAP-Rule" id="MF_01965"/>
    </source>
</evidence>
<comment type="function">
    <text evidence="14 19">Bifunctional enzyme that catalyzes the epimerization of the S- and R-forms of NAD(P)HX and the dehydration of the S-form of NAD(P)HX at the expense of ADP, which is converted to AMP. This allows the repair of both epimers of NAD(P)HX, a damaged form of NAD(P)H that is a result of enzymatic or heat-dependent hydration.</text>
</comment>
<comment type="subunit">
    <text evidence="17">Homotetramer.</text>
</comment>
<feature type="binding site" evidence="18">
    <location>
        <position position="129"/>
    </location>
    <ligand>
        <name>K(+)</name>
        <dbReference type="ChEBI" id="CHEBI:29103"/>
    </ligand>
</feature>
<dbReference type="PANTHER" id="PTHR12592">
    <property type="entry name" value="ATP-DEPENDENT (S)-NAD(P)H-HYDRATE DEHYDRATASE FAMILY MEMBER"/>
    <property type="match status" value="1"/>
</dbReference>
<dbReference type="Proteomes" id="UP000250369">
    <property type="component" value="Unassembled WGS sequence"/>
</dbReference>
<dbReference type="CDD" id="cd01171">
    <property type="entry name" value="YXKO-related"/>
    <property type="match status" value="1"/>
</dbReference>
<evidence type="ECO:0000259" key="20">
    <source>
        <dbReference type="PROSITE" id="PS51383"/>
    </source>
</evidence>
<dbReference type="SUPFAM" id="SSF53613">
    <property type="entry name" value="Ribokinase-like"/>
    <property type="match status" value="1"/>
</dbReference>
<dbReference type="OrthoDB" id="9806925at2"/>
<feature type="domain" description="YjeF C-terminal" evidence="20">
    <location>
        <begin position="234"/>
        <end position="513"/>
    </location>
</feature>
<feature type="binding site" evidence="17">
    <location>
        <begin position="430"/>
        <end position="434"/>
    </location>
    <ligand>
        <name>AMP</name>
        <dbReference type="ChEBI" id="CHEBI:456215"/>
    </ligand>
</feature>
<accession>A0A329MAB4</accession>
<dbReference type="PROSITE" id="PS51385">
    <property type="entry name" value="YJEF_N"/>
    <property type="match status" value="1"/>
</dbReference>
<evidence type="ECO:0000256" key="15">
    <source>
        <dbReference type="ARBA" id="ARBA00048238"/>
    </source>
</evidence>
<evidence type="ECO:0000256" key="13">
    <source>
        <dbReference type="ARBA" id="ARBA00023268"/>
    </source>
</evidence>
<dbReference type="GO" id="GO:0046872">
    <property type="term" value="F:metal ion binding"/>
    <property type="evidence" value="ECO:0007669"/>
    <property type="project" value="UniProtKB-UniRule"/>
</dbReference>
<feature type="binding site" evidence="18">
    <location>
        <begin position="133"/>
        <end position="139"/>
    </location>
    <ligand>
        <name>(6S)-NADPHX</name>
        <dbReference type="ChEBI" id="CHEBI:64076"/>
    </ligand>
</feature>
<name>A0A329MAB4_9BACL</name>
<comment type="caution">
    <text evidence="22">The sequence shown here is derived from an EMBL/GenBank/DDBJ whole genome shotgun (WGS) entry which is preliminary data.</text>
</comment>
<evidence type="ECO:0000313" key="22">
    <source>
        <dbReference type="EMBL" id="RAV16760.1"/>
    </source>
</evidence>
<dbReference type="NCBIfam" id="TIGR00196">
    <property type="entry name" value="yjeF_cterm"/>
    <property type="match status" value="1"/>
</dbReference>